<keyword evidence="1" id="KW-0812">Transmembrane</keyword>
<feature type="transmembrane region" description="Helical" evidence="1">
    <location>
        <begin position="107"/>
        <end position="127"/>
    </location>
</feature>
<feature type="transmembrane region" description="Helical" evidence="1">
    <location>
        <begin position="372"/>
        <end position="393"/>
    </location>
</feature>
<proteinExistence type="predicted"/>
<comment type="caution">
    <text evidence="3">The sequence shown here is derived from an EMBL/GenBank/DDBJ whole genome shotgun (WGS) entry which is preliminary data.</text>
</comment>
<dbReference type="InterPro" id="IPR007349">
    <property type="entry name" value="DUF418"/>
</dbReference>
<dbReference type="RefSeq" id="WP_309868437.1">
    <property type="nucleotide sequence ID" value="NZ_JAVDQG010000009.1"/>
</dbReference>
<dbReference type="EMBL" id="JAVDQG010000009">
    <property type="protein sequence ID" value="MDR6227409.1"/>
    <property type="molecule type" value="Genomic_DNA"/>
</dbReference>
<feature type="transmembrane region" description="Helical" evidence="1">
    <location>
        <begin position="344"/>
        <end position="366"/>
    </location>
</feature>
<reference evidence="3 4" key="1">
    <citation type="submission" date="2023-07" db="EMBL/GenBank/DDBJ databases">
        <title>Genomic Encyclopedia of Type Strains, Phase IV (KMG-IV): sequencing the most valuable type-strain genomes for metagenomic binning, comparative biology and taxonomic classification.</title>
        <authorList>
            <person name="Goeker M."/>
        </authorList>
    </citation>
    <scope>NUCLEOTIDE SEQUENCE [LARGE SCALE GENOMIC DNA]</scope>
    <source>
        <strain evidence="3 4">DSM 45903</strain>
    </source>
</reference>
<evidence type="ECO:0000313" key="3">
    <source>
        <dbReference type="EMBL" id="MDR6227409.1"/>
    </source>
</evidence>
<keyword evidence="4" id="KW-1185">Reference proteome</keyword>
<feature type="transmembrane region" description="Helical" evidence="1">
    <location>
        <begin position="155"/>
        <end position="179"/>
    </location>
</feature>
<organism evidence="3 4">
    <name type="scientific">Desmospora profundinema</name>
    <dbReference type="NCBI Taxonomy" id="1571184"/>
    <lineage>
        <taxon>Bacteria</taxon>
        <taxon>Bacillati</taxon>
        <taxon>Bacillota</taxon>
        <taxon>Bacilli</taxon>
        <taxon>Bacillales</taxon>
        <taxon>Thermoactinomycetaceae</taxon>
        <taxon>Desmospora</taxon>
    </lineage>
</organism>
<dbReference type="InterPro" id="IPR052529">
    <property type="entry name" value="Bact_Transport_Assoc"/>
</dbReference>
<evidence type="ECO:0000259" key="2">
    <source>
        <dbReference type="Pfam" id="PF04235"/>
    </source>
</evidence>
<feature type="domain" description="DUF418" evidence="2">
    <location>
        <begin position="250"/>
        <end position="411"/>
    </location>
</feature>
<accession>A0ABU1IT82</accession>
<evidence type="ECO:0000256" key="1">
    <source>
        <dbReference type="SAM" id="Phobius"/>
    </source>
</evidence>
<gene>
    <name evidence="3" type="ORF">JOE21_003424</name>
</gene>
<name>A0ABU1IT82_9BACL</name>
<keyword evidence="1" id="KW-1133">Transmembrane helix</keyword>
<evidence type="ECO:0000313" key="4">
    <source>
        <dbReference type="Proteomes" id="UP001185012"/>
    </source>
</evidence>
<dbReference type="Pfam" id="PF04235">
    <property type="entry name" value="DUF418"/>
    <property type="match status" value="1"/>
</dbReference>
<feature type="transmembrane region" description="Helical" evidence="1">
    <location>
        <begin position="268"/>
        <end position="285"/>
    </location>
</feature>
<feature type="transmembrane region" description="Helical" evidence="1">
    <location>
        <begin position="133"/>
        <end position="148"/>
    </location>
</feature>
<feature type="transmembrane region" description="Helical" evidence="1">
    <location>
        <begin position="224"/>
        <end position="248"/>
    </location>
</feature>
<feature type="transmembrane region" description="Helical" evidence="1">
    <location>
        <begin position="32"/>
        <end position="51"/>
    </location>
</feature>
<dbReference type="PANTHER" id="PTHR30590">
    <property type="entry name" value="INNER MEMBRANE PROTEIN"/>
    <property type="match status" value="1"/>
</dbReference>
<sequence length="418" mass="47932">MDLKTSVSAEKGNVSPIRTGDRIFVIDGLRGFALFGILVVNMSFFHSPSIYLMMSDTVWWTGFWDQAAERFVYLFAEGNFYTLFSLLFGFGMILFMERVQQKGSSFVPLYARRLMILLFFGLVHALLIWYGDILFSYALLGFVLLLFRRCSPQTLLVWALILLLMTMLLFGVLAGLTFYTETLPERSEEGNAFEEWIQSMIQSSVAAYGSGSFAEITQQRATDWLFLISWSVIGFWPIILAMFLLGAYVAKRRILHDIPTNLPLIRHIWCWSLILALATVLLQGMEPFLGFTSDSAAILFMMVETVIGNPATCLFYASSLVLLLQRERWVRRLSFFRDVGRMSLSNYLMQSLICTTLFYSYGFGWYGKVGPLGGLGLAVLIFAAQAVISRFWLKKFRFGPMEWVWRSLTYGRRQPFRI</sequence>
<dbReference type="PANTHER" id="PTHR30590:SF2">
    <property type="entry name" value="INNER MEMBRANE PROTEIN"/>
    <property type="match status" value="1"/>
</dbReference>
<feature type="transmembrane region" description="Helical" evidence="1">
    <location>
        <begin position="297"/>
        <end position="324"/>
    </location>
</feature>
<keyword evidence="1" id="KW-0472">Membrane</keyword>
<dbReference type="Proteomes" id="UP001185012">
    <property type="component" value="Unassembled WGS sequence"/>
</dbReference>
<feature type="transmembrane region" description="Helical" evidence="1">
    <location>
        <begin position="71"/>
        <end position="95"/>
    </location>
</feature>
<protein>
    <recommendedName>
        <fullName evidence="2">DUF418 domain-containing protein</fullName>
    </recommendedName>
</protein>